<evidence type="ECO:0000313" key="2">
    <source>
        <dbReference type="Proteomes" id="UP000491181"/>
    </source>
</evidence>
<dbReference type="NCBIfam" id="TIGR03780">
    <property type="entry name" value="Bac_Flav_CT_N"/>
    <property type="match status" value="1"/>
</dbReference>
<reference evidence="1 2" key="1">
    <citation type="journal article" date="2020" name="Microbiome">
        <title>Single-cell genomics of uncultured bacteria reveals dietary fiber responders in the mouse gut microbiota.</title>
        <authorList>
            <person name="Chijiiwa R."/>
            <person name="Hosokawa M."/>
            <person name="Kogawa M."/>
            <person name="Nishikawa Y."/>
            <person name="Ide K."/>
            <person name="Sakanashi C."/>
            <person name="Takahashi K."/>
            <person name="Takeyama H."/>
        </authorList>
    </citation>
    <scope>NUCLEOTIDE SEQUENCE [LARGE SCALE GENOMIC DNA]</scope>
    <source>
        <strain evidence="1">IMSAGC_001</strain>
    </source>
</reference>
<dbReference type="Pfam" id="PF13595">
    <property type="entry name" value="DUF4138"/>
    <property type="match status" value="1"/>
</dbReference>
<dbReference type="Proteomes" id="UP000491181">
    <property type="component" value="Unassembled WGS sequence"/>
</dbReference>
<gene>
    <name evidence="1" type="ORF">IMSAGC001_02620</name>
</gene>
<dbReference type="RefSeq" id="WP_369888682.1">
    <property type="nucleotide sequence ID" value="NZ_CABIXU010000027.1"/>
</dbReference>
<sequence length="285" mass="32600">MNMNLKRTITGFFLTVGLLSGHEVLAQRTYEEMEQLTVNEQVTTVITASEPIRFVDISTEKVAGDQPIDNIIRLKPKEGGHEDGEVLAIVTIVTERYRTQYALLYTTRVREAVTDKEIELRERDAYNNPAVSMSTAEMIRFARRIWNSPAKIRNVATKAHRMTMRLNNIYAVGDYFFIDFSVDNKTNIRFDIDEIRVKLADKKLSKATNAQVVELTPTLVLEGGKVFRHGYRNVIVVKKMTFPNDKILTVEMTEKQISGRNICLNIDYEDVLAADSFNITLLEEE</sequence>
<dbReference type="AlphaFoldDB" id="A0A7J0A493"/>
<organism evidence="1 2">
    <name type="scientific">Bacteroides acidifaciens</name>
    <dbReference type="NCBI Taxonomy" id="85831"/>
    <lineage>
        <taxon>Bacteria</taxon>
        <taxon>Pseudomonadati</taxon>
        <taxon>Bacteroidota</taxon>
        <taxon>Bacteroidia</taxon>
        <taxon>Bacteroidales</taxon>
        <taxon>Bacteroidaceae</taxon>
        <taxon>Bacteroides</taxon>
    </lineage>
</organism>
<dbReference type="InterPro" id="IPR022298">
    <property type="entry name" value="Conjug_transposon_TraN"/>
</dbReference>
<evidence type="ECO:0000313" key="1">
    <source>
        <dbReference type="EMBL" id="GFH87195.1"/>
    </source>
</evidence>
<proteinExistence type="predicted"/>
<protein>
    <recommendedName>
        <fullName evidence="3">Conjugative transposon protein TraN</fullName>
    </recommendedName>
</protein>
<dbReference type="EMBL" id="BLLS01000079">
    <property type="protein sequence ID" value="GFH87195.1"/>
    <property type="molecule type" value="Genomic_DNA"/>
</dbReference>
<name>A0A7J0A493_9BACE</name>
<accession>A0A7J0A493</accession>
<evidence type="ECO:0008006" key="3">
    <source>
        <dbReference type="Google" id="ProtNLM"/>
    </source>
</evidence>
<comment type="caution">
    <text evidence="1">The sequence shown here is derived from an EMBL/GenBank/DDBJ whole genome shotgun (WGS) entry which is preliminary data.</text>
</comment>